<dbReference type="OrthoDB" id="550379at2759"/>
<evidence type="ECO:0000256" key="1">
    <source>
        <dbReference type="SAM" id="MobiDB-lite"/>
    </source>
</evidence>
<feature type="region of interest" description="Disordered" evidence="1">
    <location>
        <begin position="1"/>
        <end position="94"/>
    </location>
</feature>
<keyword evidence="3" id="KW-1185">Reference proteome</keyword>
<accession>A0A150GVB9</accession>
<gene>
    <name evidence="2" type="ORF">GPECTOR_6g699</name>
</gene>
<dbReference type="EMBL" id="LSYV01000007">
    <property type="protein sequence ID" value="KXZ53781.1"/>
    <property type="molecule type" value="Genomic_DNA"/>
</dbReference>
<name>A0A150GVB9_GONPE</name>
<feature type="compositionally biased region" description="Polar residues" evidence="1">
    <location>
        <begin position="81"/>
        <end position="94"/>
    </location>
</feature>
<reference evidence="3" key="1">
    <citation type="journal article" date="2016" name="Nat. Commun.">
        <title>The Gonium pectorale genome demonstrates co-option of cell cycle regulation during the evolution of multicellularity.</title>
        <authorList>
            <person name="Hanschen E.R."/>
            <person name="Marriage T.N."/>
            <person name="Ferris P.J."/>
            <person name="Hamaji T."/>
            <person name="Toyoda A."/>
            <person name="Fujiyama A."/>
            <person name="Neme R."/>
            <person name="Noguchi H."/>
            <person name="Minakuchi Y."/>
            <person name="Suzuki M."/>
            <person name="Kawai-Toyooka H."/>
            <person name="Smith D.R."/>
            <person name="Sparks H."/>
            <person name="Anderson J."/>
            <person name="Bakaric R."/>
            <person name="Luria V."/>
            <person name="Karger A."/>
            <person name="Kirschner M.W."/>
            <person name="Durand P.M."/>
            <person name="Michod R.E."/>
            <person name="Nozaki H."/>
            <person name="Olson B.J."/>
        </authorList>
    </citation>
    <scope>NUCLEOTIDE SEQUENCE [LARGE SCALE GENOMIC DNA]</scope>
    <source>
        <strain evidence="3">NIES-2863</strain>
    </source>
</reference>
<sequence>MPPDQRSRMVDQAAAQATPRSGSGPAPVTGAGRRGPDDRGHKDVVADRAAAATAGPAAGRLVDPQEVRSEGADLPPGHDASGSTLKSTADQSGA</sequence>
<organism evidence="2 3">
    <name type="scientific">Gonium pectorale</name>
    <name type="common">Green alga</name>
    <dbReference type="NCBI Taxonomy" id="33097"/>
    <lineage>
        <taxon>Eukaryota</taxon>
        <taxon>Viridiplantae</taxon>
        <taxon>Chlorophyta</taxon>
        <taxon>core chlorophytes</taxon>
        <taxon>Chlorophyceae</taxon>
        <taxon>CS clade</taxon>
        <taxon>Chlamydomonadales</taxon>
        <taxon>Volvocaceae</taxon>
        <taxon>Gonium</taxon>
    </lineage>
</organism>
<dbReference type="Proteomes" id="UP000075714">
    <property type="component" value="Unassembled WGS sequence"/>
</dbReference>
<feature type="compositionally biased region" description="Basic and acidic residues" evidence="1">
    <location>
        <begin position="34"/>
        <end position="46"/>
    </location>
</feature>
<protein>
    <submittedName>
        <fullName evidence="2">Uncharacterized protein</fullName>
    </submittedName>
</protein>
<feature type="compositionally biased region" description="Low complexity" evidence="1">
    <location>
        <begin position="47"/>
        <end position="60"/>
    </location>
</feature>
<proteinExistence type="predicted"/>
<dbReference type="AlphaFoldDB" id="A0A150GVB9"/>
<comment type="caution">
    <text evidence="2">The sequence shown here is derived from an EMBL/GenBank/DDBJ whole genome shotgun (WGS) entry which is preliminary data.</text>
</comment>
<evidence type="ECO:0000313" key="2">
    <source>
        <dbReference type="EMBL" id="KXZ53781.1"/>
    </source>
</evidence>
<evidence type="ECO:0000313" key="3">
    <source>
        <dbReference type="Proteomes" id="UP000075714"/>
    </source>
</evidence>